<dbReference type="GO" id="GO:0009294">
    <property type="term" value="P:DNA-mediated transformation"/>
    <property type="evidence" value="ECO:0007669"/>
    <property type="project" value="InterPro"/>
</dbReference>
<evidence type="ECO:0000256" key="1">
    <source>
        <dbReference type="ARBA" id="ARBA00006525"/>
    </source>
</evidence>
<proteinExistence type="inferred from homology"/>
<protein>
    <submittedName>
        <fullName evidence="4">DNA protecting protein DprA</fullName>
    </submittedName>
</protein>
<dbReference type="EMBL" id="LT906453">
    <property type="protein sequence ID" value="SNV20740.1"/>
    <property type="molecule type" value="Genomic_DNA"/>
</dbReference>
<dbReference type="KEGG" id="dco:SAMEA4475696_1089"/>
<gene>
    <name evidence="4" type="primary">smf</name>
    <name evidence="4" type="ORF">SAMEA4475696_01089</name>
</gene>
<comment type="similarity">
    <text evidence="1">Belongs to the DprA/Smf family.</text>
</comment>
<feature type="domain" description="DprA winged helix" evidence="3">
    <location>
        <begin position="342"/>
        <end position="389"/>
    </location>
</feature>
<evidence type="ECO:0000259" key="3">
    <source>
        <dbReference type="Pfam" id="PF17782"/>
    </source>
</evidence>
<evidence type="ECO:0000259" key="2">
    <source>
        <dbReference type="Pfam" id="PF02481"/>
    </source>
</evidence>
<dbReference type="InterPro" id="IPR057666">
    <property type="entry name" value="DrpA_SLOG"/>
</dbReference>
<dbReference type="InterPro" id="IPR041614">
    <property type="entry name" value="DprA_WH"/>
</dbReference>
<evidence type="ECO:0000313" key="4">
    <source>
        <dbReference type="EMBL" id="SNV20740.1"/>
    </source>
</evidence>
<dbReference type="STRING" id="1121387.GCA_000429885_00999"/>
<accession>A0A239VFG2</accession>
<dbReference type="NCBIfam" id="TIGR00732">
    <property type="entry name" value="dprA"/>
    <property type="match status" value="1"/>
</dbReference>
<reference evidence="4 5" key="1">
    <citation type="submission" date="2017-06" db="EMBL/GenBank/DDBJ databases">
        <authorList>
            <consortium name="Pathogen Informatics"/>
        </authorList>
    </citation>
    <scope>NUCLEOTIDE SEQUENCE [LARGE SCALE GENOMIC DNA]</scope>
    <source>
        <strain evidence="4 5">NCTC13039</strain>
    </source>
</reference>
<dbReference type="SUPFAM" id="SSF102405">
    <property type="entry name" value="MCP/YpsA-like"/>
    <property type="match status" value="1"/>
</dbReference>
<dbReference type="Proteomes" id="UP000242637">
    <property type="component" value="Chromosome 1"/>
</dbReference>
<dbReference type="Gene3D" id="3.40.50.450">
    <property type="match status" value="1"/>
</dbReference>
<feature type="domain" description="Smf/DprA SLOG" evidence="2">
    <location>
        <begin position="113"/>
        <end position="324"/>
    </location>
</feature>
<dbReference type="Pfam" id="PF02481">
    <property type="entry name" value="DNA_processg_A"/>
    <property type="match status" value="1"/>
</dbReference>
<sequence length="407" mass="42431">MKSSKRASLERVQAPLDAEGIAARVLGVDTVTDFTEADSPEAGLDRMARAAWTRLAEPGNVWAHALIQLLGPVQALAAVVTRHEEVVQQFTPRLADLNVLRDFDIARRYGARLIVPSDDEWPSGLADLEVPPVALWARGPRQAAEACSGSVAIVGARNSTDYGINQAGDLAWSLAERGRTVVSGAAYGIDAAAHHGALAAHGTTVAVLACGIDKQYPAANAQMLAEIAQTGLILSEVAPGSAALRSRFLQRNRLIAAISAGTVVVEAGLRSGSRNTVGTAASLGRVVMAFPGPVTSMASAGCHVMIRDGMATLVTDMDEVIELMSPVGEQTAAEKLAPSTVIDSLDASDAAVHDALSARPRSVGKIATIVGMGTREVLTSLGRLELEGFAINSNGHWRRSTGGRSIG</sequence>
<name>A0A239VFG2_9MICO</name>
<organism evidence="4 5">
    <name type="scientific">Dermatophilus congolensis</name>
    <dbReference type="NCBI Taxonomy" id="1863"/>
    <lineage>
        <taxon>Bacteria</taxon>
        <taxon>Bacillati</taxon>
        <taxon>Actinomycetota</taxon>
        <taxon>Actinomycetes</taxon>
        <taxon>Micrococcales</taxon>
        <taxon>Dermatophilaceae</taxon>
        <taxon>Dermatophilus</taxon>
    </lineage>
</organism>
<dbReference type="PANTHER" id="PTHR43022">
    <property type="entry name" value="PROTEIN SMF"/>
    <property type="match status" value="1"/>
</dbReference>
<dbReference type="GeneID" id="63459325"/>
<dbReference type="RefSeq" id="WP_197697069.1">
    <property type="nucleotide sequence ID" value="NZ_LT906453.1"/>
</dbReference>
<dbReference type="InterPro" id="IPR003488">
    <property type="entry name" value="DprA"/>
</dbReference>
<evidence type="ECO:0000313" key="5">
    <source>
        <dbReference type="Proteomes" id="UP000242637"/>
    </source>
</evidence>
<keyword evidence="5" id="KW-1185">Reference proteome</keyword>
<dbReference type="PANTHER" id="PTHR43022:SF1">
    <property type="entry name" value="PROTEIN SMF"/>
    <property type="match status" value="1"/>
</dbReference>
<dbReference type="Pfam" id="PF17782">
    <property type="entry name" value="WHD_DprA"/>
    <property type="match status" value="1"/>
</dbReference>
<dbReference type="AlphaFoldDB" id="A0A239VFG2"/>